<gene>
    <name evidence="1" type="ORF">PODLI_1B036133</name>
</gene>
<protein>
    <submittedName>
        <fullName evidence="1">Uncharacterized protein</fullName>
    </submittedName>
</protein>
<keyword evidence="2" id="KW-1185">Reference proteome</keyword>
<feature type="non-terminal residue" evidence="1">
    <location>
        <position position="51"/>
    </location>
</feature>
<evidence type="ECO:0000313" key="1">
    <source>
        <dbReference type="EMBL" id="CAI5796492.1"/>
    </source>
</evidence>
<evidence type="ECO:0000313" key="2">
    <source>
        <dbReference type="Proteomes" id="UP001178461"/>
    </source>
</evidence>
<name>A0AA35PTR0_9SAUR</name>
<feature type="non-terminal residue" evidence="1">
    <location>
        <position position="1"/>
    </location>
</feature>
<sequence>TDGIGWMLPQCQDQEIYILRMVPLSKNCTASICLENLQSLEATEKVERDSC</sequence>
<accession>A0AA35PTR0</accession>
<dbReference type="EMBL" id="OX395142">
    <property type="protein sequence ID" value="CAI5796492.1"/>
    <property type="molecule type" value="Genomic_DNA"/>
</dbReference>
<organism evidence="1 2">
    <name type="scientific">Podarcis lilfordi</name>
    <name type="common">Lilford's wall lizard</name>
    <dbReference type="NCBI Taxonomy" id="74358"/>
    <lineage>
        <taxon>Eukaryota</taxon>
        <taxon>Metazoa</taxon>
        <taxon>Chordata</taxon>
        <taxon>Craniata</taxon>
        <taxon>Vertebrata</taxon>
        <taxon>Euteleostomi</taxon>
        <taxon>Lepidosauria</taxon>
        <taxon>Squamata</taxon>
        <taxon>Bifurcata</taxon>
        <taxon>Unidentata</taxon>
        <taxon>Episquamata</taxon>
        <taxon>Laterata</taxon>
        <taxon>Lacertibaenia</taxon>
        <taxon>Lacertidae</taxon>
        <taxon>Podarcis</taxon>
    </lineage>
</organism>
<dbReference type="Proteomes" id="UP001178461">
    <property type="component" value="Chromosome 17"/>
</dbReference>
<proteinExistence type="predicted"/>
<dbReference type="AlphaFoldDB" id="A0AA35PTR0"/>
<reference evidence="1" key="1">
    <citation type="submission" date="2022-12" db="EMBL/GenBank/DDBJ databases">
        <authorList>
            <person name="Alioto T."/>
            <person name="Alioto T."/>
            <person name="Gomez Garrido J."/>
        </authorList>
    </citation>
    <scope>NUCLEOTIDE SEQUENCE</scope>
</reference>